<evidence type="ECO:0000313" key="1">
    <source>
        <dbReference type="EMBL" id="KAJ1892120.1"/>
    </source>
</evidence>
<evidence type="ECO:0000313" key="2">
    <source>
        <dbReference type="Proteomes" id="UP001150581"/>
    </source>
</evidence>
<proteinExistence type="predicted"/>
<gene>
    <name evidence="1" type="ORF">LPJ66_006531</name>
</gene>
<name>A0ACC1IFA9_9FUNG</name>
<accession>A0ACC1IFA9</accession>
<protein>
    <submittedName>
        <fullName evidence="1">Uncharacterized protein</fullName>
    </submittedName>
</protein>
<reference evidence="1" key="1">
    <citation type="submission" date="2022-07" db="EMBL/GenBank/DDBJ databases">
        <title>Phylogenomic reconstructions and comparative analyses of Kickxellomycotina fungi.</title>
        <authorList>
            <person name="Reynolds N.K."/>
            <person name="Stajich J.E."/>
            <person name="Barry K."/>
            <person name="Grigoriev I.V."/>
            <person name="Crous P."/>
            <person name="Smith M.E."/>
        </authorList>
    </citation>
    <scope>NUCLEOTIDE SEQUENCE</scope>
    <source>
        <strain evidence="1">Benny 63K</strain>
    </source>
</reference>
<organism evidence="1 2">
    <name type="scientific">Kickxella alabastrina</name>
    <dbReference type="NCBI Taxonomy" id="61397"/>
    <lineage>
        <taxon>Eukaryota</taxon>
        <taxon>Fungi</taxon>
        <taxon>Fungi incertae sedis</taxon>
        <taxon>Zoopagomycota</taxon>
        <taxon>Kickxellomycotina</taxon>
        <taxon>Kickxellomycetes</taxon>
        <taxon>Kickxellales</taxon>
        <taxon>Kickxellaceae</taxon>
        <taxon>Kickxella</taxon>
    </lineage>
</organism>
<keyword evidence="2" id="KW-1185">Reference proteome</keyword>
<dbReference type="EMBL" id="JANBPG010001046">
    <property type="protein sequence ID" value="KAJ1892120.1"/>
    <property type="molecule type" value="Genomic_DNA"/>
</dbReference>
<dbReference type="Proteomes" id="UP001150581">
    <property type="component" value="Unassembled WGS sequence"/>
</dbReference>
<comment type="caution">
    <text evidence="1">The sequence shown here is derived from an EMBL/GenBank/DDBJ whole genome shotgun (WGS) entry which is preliminary data.</text>
</comment>
<sequence>MAPTATSGQMEASPWNDSSVIDSGYPCTNPKAAEEREHKRRKSHSQMERRRRERTNAVINDLKALIPSLQNRDKPQKLEVLEKCVQYIRELQSTANFPLSSLKRRRHRVQSFDSKVERFGQESDDERNSCTSHYLTSTSPFQRRRRLSVTVNNSSFSSPSSSMLSSGGGAIWSSAMPLSNARAAGDRVVTAIDAVSADTCTEDWGAFGRQLTGNNLPDLAVHSAASSSNALPIKSNTVPFHSSLPMISCDSDFKKLASANTAGLSRQSSPGGKTSIDFLIT</sequence>